<dbReference type="Proteomes" id="UP000033047">
    <property type="component" value="Unassembled WGS sequence"/>
</dbReference>
<proteinExistence type="inferred from homology"/>
<evidence type="ECO:0000256" key="4">
    <source>
        <dbReference type="ARBA" id="ARBA00023136"/>
    </source>
</evidence>
<dbReference type="InterPro" id="IPR033985">
    <property type="entry name" value="SusD-like_N"/>
</dbReference>
<feature type="domain" description="RagB/SusD" evidence="6">
    <location>
        <begin position="363"/>
        <end position="505"/>
    </location>
</feature>
<dbReference type="GO" id="GO:0009279">
    <property type="term" value="C:cell outer membrane"/>
    <property type="evidence" value="ECO:0007669"/>
    <property type="project" value="UniProtKB-SubCell"/>
</dbReference>
<evidence type="ECO:0000256" key="2">
    <source>
        <dbReference type="ARBA" id="ARBA00006275"/>
    </source>
</evidence>
<evidence type="ECO:0000259" key="6">
    <source>
        <dbReference type="Pfam" id="PF07980"/>
    </source>
</evidence>
<evidence type="ECO:0000256" key="3">
    <source>
        <dbReference type="ARBA" id="ARBA00022729"/>
    </source>
</evidence>
<dbReference type="SUPFAM" id="SSF48452">
    <property type="entry name" value="TPR-like"/>
    <property type="match status" value="1"/>
</dbReference>
<dbReference type="PATRIC" id="fig|927665.4.peg.1708"/>
<comment type="caution">
    <text evidence="8">The sequence shown here is derived from an EMBL/GenBank/DDBJ whole genome shotgun (WGS) entry which is preliminary data.</text>
</comment>
<dbReference type="NCBIfam" id="NF033072">
    <property type="entry name" value="NanU"/>
    <property type="match status" value="1"/>
</dbReference>
<evidence type="ECO:0000313" key="9">
    <source>
        <dbReference type="Proteomes" id="UP000033047"/>
    </source>
</evidence>
<keyword evidence="5" id="KW-0998">Cell outer membrane</keyword>
<organism evidence="8 9">
    <name type="scientific">Parabacteroides goldsteinii DSM 19448 = WAL 12034</name>
    <dbReference type="NCBI Taxonomy" id="927665"/>
    <lineage>
        <taxon>Bacteria</taxon>
        <taxon>Pseudomonadati</taxon>
        <taxon>Bacteroidota</taxon>
        <taxon>Bacteroidia</taxon>
        <taxon>Bacteroidales</taxon>
        <taxon>Tannerellaceae</taxon>
        <taxon>Parabacteroides</taxon>
    </lineage>
</organism>
<protein>
    <recommendedName>
        <fullName evidence="10">RagB/SusD domain-containing protein</fullName>
    </recommendedName>
</protein>
<dbReference type="CDD" id="cd08977">
    <property type="entry name" value="SusD"/>
    <property type="match status" value="1"/>
</dbReference>
<comment type="similarity">
    <text evidence="2">Belongs to the SusD family.</text>
</comment>
<keyword evidence="3" id="KW-0732">Signal</keyword>
<dbReference type="Gene3D" id="1.25.40.390">
    <property type="match status" value="1"/>
</dbReference>
<evidence type="ECO:0000313" key="8">
    <source>
        <dbReference type="EMBL" id="KKB57017.1"/>
    </source>
</evidence>
<evidence type="ECO:0000259" key="7">
    <source>
        <dbReference type="Pfam" id="PF14322"/>
    </source>
</evidence>
<gene>
    <name evidence="8" type="ORF">HMPREF1535_01669</name>
</gene>
<dbReference type="InterPro" id="IPR011990">
    <property type="entry name" value="TPR-like_helical_dom_sf"/>
</dbReference>
<keyword evidence="4" id="KW-0472">Membrane</keyword>
<dbReference type="Pfam" id="PF14322">
    <property type="entry name" value="SusD-like_3"/>
    <property type="match status" value="1"/>
</dbReference>
<accession>A0A0F5JHV0</accession>
<dbReference type="STRING" id="927665.HMPREF1535_01669"/>
<evidence type="ECO:0008006" key="10">
    <source>
        <dbReference type="Google" id="ProtNLM"/>
    </source>
</evidence>
<dbReference type="AlphaFoldDB" id="A0A0F5JHV0"/>
<dbReference type="PROSITE" id="PS51257">
    <property type="entry name" value="PROKAR_LIPOPROTEIN"/>
    <property type="match status" value="1"/>
</dbReference>
<dbReference type="EMBL" id="AQHV01000010">
    <property type="protein sequence ID" value="KKB57017.1"/>
    <property type="molecule type" value="Genomic_DNA"/>
</dbReference>
<dbReference type="InterPro" id="IPR012944">
    <property type="entry name" value="SusD_RagB_dom"/>
</dbReference>
<dbReference type="HOGENOM" id="CLU_015553_1_3_10"/>
<evidence type="ECO:0000256" key="5">
    <source>
        <dbReference type="ARBA" id="ARBA00023237"/>
    </source>
</evidence>
<comment type="subcellular location">
    <subcellularLocation>
        <location evidence="1">Cell outer membrane</location>
    </subcellularLocation>
</comment>
<evidence type="ECO:0000256" key="1">
    <source>
        <dbReference type="ARBA" id="ARBA00004442"/>
    </source>
</evidence>
<reference evidence="8 9" key="1">
    <citation type="submission" date="2013-04" db="EMBL/GenBank/DDBJ databases">
        <title>The Genome Sequence of Parabacteroides goldsteinii DSM 19448.</title>
        <authorList>
            <consortium name="The Broad Institute Genomics Platform"/>
            <person name="Earl A."/>
            <person name="Ward D."/>
            <person name="Feldgarden M."/>
            <person name="Gevers D."/>
            <person name="Martens E."/>
            <person name="Sakamoto M."/>
            <person name="Benno Y."/>
            <person name="Song Y."/>
            <person name="Liu C."/>
            <person name="Lee J."/>
            <person name="Bolanos M."/>
            <person name="Vaisanen M.L."/>
            <person name="Finegold S.M."/>
            <person name="Walker B."/>
            <person name="Young S."/>
            <person name="Zeng Q."/>
            <person name="Gargeya S."/>
            <person name="Fitzgerald M."/>
            <person name="Haas B."/>
            <person name="Abouelleil A."/>
            <person name="Allen A.W."/>
            <person name="Alvarado L."/>
            <person name="Arachchi H.M."/>
            <person name="Berlin A.M."/>
            <person name="Chapman S.B."/>
            <person name="Gainer-Dewar J."/>
            <person name="Goldberg J."/>
            <person name="Griggs A."/>
            <person name="Gujja S."/>
            <person name="Hansen M."/>
            <person name="Howarth C."/>
            <person name="Imamovic A."/>
            <person name="Ireland A."/>
            <person name="Larimer J."/>
            <person name="McCowan C."/>
            <person name="Murphy C."/>
            <person name="Pearson M."/>
            <person name="Poon T.W."/>
            <person name="Priest M."/>
            <person name="Roberts A."/>
            <person name="Saif S."/>
            <person name="Shea T."/>
            <person name="Sisk P."/>
            <person name="Sykes S."/>
            <person name="Wortman J."/>
            <person name="Nusbaum C."/>
            <person name="Birren B."/>
        </authorList>
    </citation>
    <scope>NUCLEOTIDE SEQUENCE [LARGE SCALE GENOMIC DNA]</scope>
    <source>
        <strain evidence="8 9">DSM 19448</strain>
    </source>
</reference>
<dbReference type="Pfam" id="PF07980">
    <property type="entry name" value="SusD_RagB"/>
    <property type="match status" value="1"/>
</dbReference>
<dbReference type="RefSeq" id="WP_046145815.1">
    <property type="nucleotide sequence ID" value="NZ_KQ033912.1"/>
</dbReference>
<name>A0A0F5JHV0_9BACT</name>
<feature type="domain" description="SusD-like N-terminal" evidence="7">
    <location>
        <begin position="41"/>
        <end position="214"/>
    </location>
</feature>
<sequence length="511" mass="58173">MKKIFLSIAIISSLFIGGCTSLDMKPISSISDANFWKSADQFDAFMTGLHTRFREHAYNFFILGEARSDVFGDLPFGGEASQGVERLPYNTINEENPGISNYGKFYENINQLNLMILRTNETEILTEAQKNYYIGQCYGMRAFYYFHILRSWGDAVITTEPTFTVDVSNMTKEASPVTDVMKQIKADIEVSINAFGSDYAIKGQKSMWSKAATLMLKGEVYLWSGKQMGGGNGDATIAKSALTDIQNNVSVLGLMEKFSDVFAYTEKGNKEIIFAFRNQLKEHELWNGSFQVNFLPSRSYFGTYYDAATGEKFDLTKENRLGGIRLGIKKENINRYDDKDSRKLMTLKGVYNKLEDGSLDLIGVFNYKYQGVQDVADNRSMCDDYPIYRYADLLLMLAEAKAMLGENPAEEINAIRQRAYGENYNSKTIGFPNQPNDKDINETILEERFKEFFMEGKRWYDLRRFGSEYVFKYTLAENGNTDKLLWPIDKTTLTNNRALKQTPGYKPAGAE</sequence>